<dbReference type="AlphaFoldDB" id="A0AAW0JBS4"/>
<feature type="region of interest" description="Disordered" evidence="1">
    <location>
        <begin position="1"/>
        <end position="38"/>
    </location>
</feature>
<keyword evidence="3" id="KW-1185">Reference proteome</keyword>
<dbReference type="Proteomes" id="UP000237347">
    <property type="component" value="Unassembled WGS sequence"/>
</dbReference>
<sequence length="132" mass="14805">MEMEMTIGVDEDPKGTKMDGSDVPRKTQKRKRVSLKPEEKAAQMEDLRLELDGLFKYYKEMKEKKVFLDVGMCSSSSSTVAVLMEESELPLSKLVEEIHQKLKDGMSAATVKNSVLKMISLHAVIPPLTSKT</sequence>
<proteinExistence type="predicted"/>
<evidence type="ECO:0000313" key="3">
    <source>
        <dbReference type="Proteomes" id="UP000237347"/>
    </source>
</evidence>
<comment type="caution">
    <text evidence="2">The sequence shown here is derived from an EMBL/GenBank/DDBJ whole genome shotgun (WGS) entry which is preliminary data.</text>
</comment>
<evidence type="ECO:0000256" key="1">
    <source>
        <dbReference type="SAM" id="MobiDB-lite"/>
    </source>
</evidence>
<organism evidence="2 3">
    <name type="scientific">Quercus suber</name>
    <name type="common">Cork oak</name>
    <dbReference type="NCBI Taxonomy" id="58331"/>
    <lineage>
        <taxon>Eukaryota</taxon>
        <taxon>Viridiplantae</taxon>
        <taxon>Streptophyta</taxon>
        <taxon>Embryophyta</taxon>
        <taxon>Tracheophyta</taxon>
        <taxon>Spermatophyta</taxon>
        <taxon>Magnoliopsida</taxon>
        <taxon>eudicotyledons</taxon>
        <taxon>Gunneridae</taxon>
        <taxon>Pentapetalae</taxon>
        <taxon>rosids</taxon>
        <taxon>fabids</taxon>
        <taxon>Fagales</taxon>
        <taxon>Fagaceae</taxon>
        <taxon>Quercus</taxon>
    </lineage>
</organism>
<name>A0AAW0JBS4_QUESU</name>
<gene>
    <name evidence="2" type="primary">FAS1_0</name>
    <name evidence="2" type="ORF">CFP56_034542</name>
</gene>
<dbReference type="EMBL" id="PKMF04000605">
    <property type="protein sequence ID" value="KAK7824358.1"/>
    <property type="molecule type" value="Genomic_DNA"/>
</dbReference>
<evidence type="ECO:0000313" key="2">
    <source>
        <dbReference type="EMBL" id="KAK7824358.1"/>
    </source>
</evidence>
<feature type="compositionally biased region" description="Basic and acidic residues" evidence="1">
    <location>
        <begin position="11"/>
        <end position="25"/>
    </location>
</feature>
<accession>A0AAW0JBS4</accession>
<reference evidence="2 3" key="1">
    <citation type="journal article" date="2018" name="Sci. Data">
        <title>The draft genome sequence of cork oak.</title>
        <authorList>
            <person name="Ramos A.M."/>
            <person name="Usie A."/>
            <person name="Barbosa P."/>
            <person name="Barros P.M."/>
            <person name="Capote T."/>
            <person name="Chaves I."/>
            <person name="Simoes F."/>
            <person name="Abreu I."/>
            <person name="Carrasquinho I."/>
            <person name="Faro C."/>
            <person name="Guimaraes J.B."/>
            <person name="Mendonca D."/>
            <person name="Nobrega F."/>
            <person name="Rodrigues L."/>
            <person name="Saibo N.J.M."/>
            <person name="Varela M.C."/>
            <person name="Egas C."/>
            <person name="Matos J."/>
            <person name="Miguel C.M."/>
            <person name="Oliveira M.M."/>
            <person name="Ricardo C.P."/>
            <person name="Goncalves S."/>
        </authorList>
    </citation>
    <scope>NUCLEOTIDE SEQUENCE [LARGE SCALE GENOMIC DNA]</scope>
    <source>
        <strain evidence="3">cv. HL8</strain>
    </source>
</reference>
<protein>
    <submittedName>
        <fullName evidence="2">Chromatin assembly factor 1 subunit fas1</fullName>
    </submittedName>
</protein>